<dbReference type="AlphaFoldDB" id="A0A852WGH9"/>
<dbReference type="Pfam" id="PF20254">
    <property type="entry name" value="DMFA2_C"/>
    <property type="match status" value="1"/>
</dbReference>
<name>A0A852WGH9_9MICO</name>
<keyword evidence="4" id="KW-1185">Reference proteome</keyword>
<reference evidence="3 4" key="1">
    <citation type="submission" date="2020-07" db="EMBL/GenBank/DDBJ databases">
        <title>Sequencing the genomes of 1000 actinobacteria strains.</title>
        <authorList>
            <person name="Klenk H.-P."/>
        </authorList>
    </citation>
    <scope>NUCLEOTIDE SEQUENCE [LARGE SCALE GENOMIC DNA]</scope>
    <source>
        <strain evidence="3 4">DSM 23987</strain>
    </source>
</reference>
<feature type="chain" id="PRO_5039214084" description="N,N-dimethylformamidase beta subunit-like C-terminal domain-containing protein" evidence="1">
    <location>
        <begin position="28"/>
        <end position="538"/>
    </location>
</feature>
<evidence type="ECO:0000313" key="3">
    <source>
        <dbReference type="EMBL" id="NYG08363.1"/>
    </source>
</evidence>
<keyword evidence="1" id="KW-0732">Signal</keyword>
<dbReference type="InterPro" id="IPR046540">
    <property type="entry name" value="DMFA2_C"/>
</dbReference>
<gene>
    <name evidence="3" type="ORF">BJ986_002850</name>
</gene>
<proteinExistence type="predicted"/>
<evidence type="ECO:0000313" key="4">
    <source>
        <dbReference type="Proteomes" id="UP000573599"/>
    </source>
</evidence>
<dbReference type="EMBL" id="JACCAB010000001">
    <property type="protein sequence ID" value="NYG08363.1"/>
    <property type="molecule type" value="Genomic_DNA"/>
</dbReference>
<dbReference type="RefSeq" id="WP_179422730.1">
    <property type="nucleotide sequence ID" value="NZ_JACCAB010000001.1"/>
</dbReference>
<feature type="domain" description="N,N-dimethylformamidase beta subunit-like C-terminal" evidence="2">
    <location>
        <begin position="132"/>
        <end position="496"/>
    </location>
</feature>
<sequence length="538" mass="57264">MPLHRLRAVLAMTVLLPLAACTLGSGATLPTSGSATLAAHPSSVVNEPQATAAGALPPELPGVVAPRCVNATPGWFERELASPGQRVQLPRGRSAVQADEPAVQGYLDRTYAACGEHLGVHLAATTPTRVVVEAIRVGDYHGFRGRLVWRSAPVAVGRHPHLPMPAHVTQDNAWPTTLDVMPTATWSPGLYVIRFHDLDKGAADTYQPLYVLTSGQHAAYLAIGSDLTQLAYNQAGGRSLYFGDGSTKESQRLHRAYVASTHRALLTTGGGALFAMDVPLAVLLARHHITADWTSDMSLDADPTQLNGYATAILPGHSEYWTRRNYDTLSIAVGHGTNLAVLGANEIYWQPRLQRDSLGNVTSMTVYRLKALDPTTVQTDKTTEWRDAPLSRDPASLTGLGMSGVGIQGDGVVQSTPAWLFKGTGLKVGSVLPRLYGNEGDGPLDPHAPPNTQILLRSNAQLPNHKTVVVATAYYSAPSGAGVFNAGTTEWVCGITDLCTEPPRSTQVRRAADQITANLLAAFARPRAGLRYPSKAGA</sequence>
<protein>
    <recommendedName>
        <fullName evidence="2">N,N-dimethylformamidase beta subunit-like C-terminal domain-containing protein</fullName>
    </recommendedName>
</protein>
<dbReference type="Proteomes" id="UP000573599">
    <property type="component" value="Unassembled WGS sequence"/>
</dbReference>
<accession>A0A852WGH9</accession>
<evidence type="ECO:0000256" key="1">
    <source>
        <dbReference type="SAM" id="SignalP"/>
    </source>
</evidence>
<evidence type="ECO:0000259" key="2">
    <source>
        <dbReference type="Pfam" id="PF20254"/>
    </source>
</evidence>
<organism evidence="3 4">
    <name type="scientific">Pedococcus badiiscoriae</name>
    <dbReference type="NCBI Taxonomy" id="642776"/>
    <lineage>
        <taxon>Bacteria</taxon>
        <taxon>Bacillati</taxon>
        <taxon>Actinomycetota</taxon>
        <taxon>Actinomycetes</taxon>
        <taxon>Micrococcales</taxon>
        <taxon>Intrasporangiaceae</taxon>
        <taxon>Pedococcus</taxon>
    </lineage>
</organism>
<comment type="caution">
    <text evidence="3">The sequence shown here is derived from an EMBL/GenBank/DDBJ whole genome shotgun (WGS) entry which is preliminary data.</text>
</comment>
<feature type="signal peptide" evidence="1">
    <location>
        <begin position="1"/>
        <end position="27"/>
    </location>
</feature>